<comment type="caution">
    <text evidence="1">The sequence shown here is derived from an EMBL/GenBank/DDBJ whole genome shotgun (WGS) entry which is preliminary data.</text>
</comment>
<name>A0A9X0HJF0_SOLP1</name>
<accession>A0A9X0HJF0</accession>
<keyword evidence="2" id="KW-1185">Reference proteome</keyword>
<proteinExistence type="predicted"/>
<evidence type="ECO:0000313" key="1">
    <source>
        <dbReference type="EMBL" id="KUG06990.1"/>
    </source>
</evidence>
<evidence type="ECO:0000313" key="2">
    <source>
        <dbReference type="Proteomes" id="UP000054223"/>
    </source>
</evidence>
<dbReference type="AlphaFoldDB" id="A0A9X0HJF0"/>
<dbReference type="Proteomes" id="UP000054223">
    <property type="component" value="Unassembled WGS sequence"/>
</dbReference>
<sequence length="136" mass="14673">MALLLSACSGLQKEPVAFELYAGNPALPPPHQGMSVIQGVVQPELIQLTYRTSDGEGEESGEMVLRGEERQQCLQMLRRTKLQPANAHNEGAEPLEVTLTDAAGQQLAGVPANRNEWLAFARQIAAQREASQAPAL</sequence>
<gene>
    <name evidence="1" type="ORF">ASU33_06625</name>
</gene>
<reference evidence="1 2" key="1">
    <citation type="submission" date="2015-11" db="EMBL/GenBank/DDBJ databases">
        <title>Solirubrum puertoriconensis gen. nov. an environmental bacteria isolated in Puerto Rico.</title>
        <authorList>
            <person name="Cuebas-Irizarry M.F."/>
            <person name="Montalvo-Rodriguez R."/>
        </authorList>
    </citation>
    <scope>NUCLEOTIDE SEQUENCE [LARGE SCALE GENOMIC DNA]</scope>
    <source>
        <strain evidence="1 2">MC1A</strain>
    </source>
</reference>
<organism evidence="1 2">
    <name type="scientific">Solirubrum puertoriconensis</name>
    <dbReference type="NCBI Taxonomy" id="1751427"/>
    <lineage>
        <taxon>Bacteria</taxon>
        <taxon>Pseudomonadati</taxon>
        <taxon>Bacteroidota</taxon>
        <taxon>Cytophagia</taxon>
        <taxon>Cytophagales</taxon>
    </lineage>
</organism>
<dbReference type="EMBL" id="LNAL01000008">
    <property type="protein sequence ID" value="KUG06990.1"/>
    <property type="molecule type" value="Genomic_DNA"/>
</dbReference>
<protein>
    <submittedName>
        <fullName evidence="1">Uncharacterized protein</fullName>
    </submittedName>
</protein>